<feature type="transmembrane region" description="Helical" evidence="6">
    <location>
        <begin position="260"/>
        <end position="281"/>
    </location>
</feature>
<reference evidence="7" key="1">
    <citation type="submission" date="2021-04" db="EMBL/GenBank/DDBJ databases">
        <title>Genome based classification of Actinospica acidithermotolerans sp. nov., an actinobacterium isolated from an Indonesian hot spring.</title>
        <authorList>
            <person name="Kusuma A.B."/>
            <person name="Putra K.E."/>
            <person name="Nafisah S."/>
            <person name="Loh J."/>
            <person name="Nouioui I."/>
            <person name="Goodfellow M."/>
        </authorList>
    </citation>
    <scope>NUCLEOTIDE SEQUENCE</scope>
    <source>
        <strain evidence="7">MGRD01-02</strain>
    </source>
</reference>
<keyword evidence="5 6" id="KW-0472">Membrane</keyword>
<dbReference type="RefSeq" id="WP_212518791.1">
    <property type="nucleotide sequence ID" value="NZ_JAGSOH010000039.1"/>
</dbReference>
<keyword evidence="2" id="KW-1003">Cell membrane</keyword>
<feature type="transmembrane region" description="Helical" evidence="6">
    <location>
        <begin position="288"/>
        <end position="309"/>
    </location>
</feature>
<dbReference type="PANTHER" id="PTHR30482">
    <property type="entry name" value="HIGH-AFFINITY BRANCHED-CHAIN AMINO ACID TRANSPORT SYSTEM PERMEASE"/>
    <property type="match status" value="1"/>
</dbReference>
<organism evidence="7 8">
    <name type="scientific">Actinospica acidithermotolerans</name>
    <dbReference type="NCBI Taxonomy" id="2828514"/>
    <lineage>
        <taxon>Bacteria</taxon>
        <taxon>Bacillati</taxon>
        <taxon>Actinomycetota</taxon>
        <taxon>Actinomycetes</taxon>
        <taxon>Catenulisporales</taxon>
        <taxon>Actinospicaceae</taxon>
        <taxon>Actinospica</taxon>
    </lineage>
</organism>
<dbReference type="InterPro" id="IPR043428">
    <property type="entry name" value="LivM-like"/>
</dbReference>
<evidence type="ECO:0000256" key="2">
    <source>
        <dbReference type="ARBA" id="ARBA00022475"/>
    </source>
</evidence>
<dbReference type="PANTHER" id="PTHR30482:SF17">
    <property type="entry name" value="ABC TRANSPORTER ATP-BINDING PROTEIN"/>
    <property type="match status" value="1"/>
</dbReference>
<evidence type="ECO:0000256" key="6">
    <source>
        <dbReference type="SAM" id="Phobius"/>
    </source>
</evidence>
<dbReference type="AlphaFoldDB" id="A0A941EEM1"/>
<feature type="transmembrane region" description="Helical" evidence="6">
    <location>
        <begin position="217"/>
        <end position="240"/>
    </location>
</feature>
<name>A0A941EEM1_9ACTN</name>
<dbReference type="EMBL" id="JAGSOH010000039">
    <property type="protein sequence ID" value="MBR7827649.1"/>
    <property type="molecule type" value="Genomic_DNA"/>
</dbReference>
<evidence type="ECO:0000313" key="7">
    <source>
        <dbReference type="EMBL" id="MBR7827649.1"/>
    </source>
</evidence>
<dbReference type="GO" id="GO:0005886">
    <property type="term" value="C:plasma membrane"/>
    <property type="evidence" value="ECO:0007669"/>
    <property type="project" value="UniProtKB-SubCell"/>
</dbReference>
<comment type="caution">
    <text evidence="7">The sequence shown here is derived from an EMBL/GenBank/DDBJ whole genome shotgun (WGS) entry which is preliminary data.</text>
</comment>
<keyword evidence="8" id="KW-1185">Reference proteome</keyword>
<dbReference type="CDD" id="cd06581">
    <property type="entry name" value="TM_PBP1_LivM_like"/>
    <property type="match status" value="1"/>
</dbReference>
<comment type="subcellular location">
    <subcellularLocation>
        <location evidence="1">Cell membrane</location>
        <topology evidence="1">Multi-pass membrane protein</topology>
    </subcellularLocation>
</comment>
<feature type="transmembrane region" description="Helical" evidence="6">
    <location>
        <begin position="55"/>
        <end position="84"/>
    </location>
</feature>
<dbReference type="Proteomes" id="UP000676325">
    <property type="component" value="Unassembled WGS sequence"/>
</dbReference>
<accession>A0A941EEM1</accession>
<evidence type="ECO:0000313" key="8">
    <source>
        <dbReference type="Proteomes" id="UP000676325"/>
    </source>
</evidence>
<evidence type="ECO:0000256" key="1">
    <source>
        <dbReference type="ARBA" id="ARBA00004651"/>
    </source>
</evidence>
<keyword evidence="4 6" id="KW-1133">Transmembrane helix</keyword>
<sequence length="340" mass="36155">MTVLEEKIPPATARPAPRPAARLLPLLAGAAALALLAAAPYLVTVSAILSLEQVAAFAVFAVAANLLIGQAGLVSFGQGVFFGLGAYTVTLGWEHAGLSFWEGFALAPVLGAAAAALIGLVALRARTLYFALITLAFSQLFYQLVEQNTGFTGGANGVFAPVVPAWMESPVEGYLTLLGIAVAALLALWWLYRSDFGLLLRASRENRARVQALGTNVYRLHLLAFTVSGAFCSLAGAMFVVYNQGSNAELFDWTTSGQAVLMSVIGGMYTFAGPVVGAFVYQFGHDWLVRYVSDWQLVLGGVLLLVVILRPDGLAGALRRPGRLRLSGRLELPSRLRGRK</sequence>
<gene>
    <name evidence="7" type="ORF">KDK95_15125</name>
</gene>
<feature type="transmembrane region" description="Helical" evidence="6">
    <location>
        <begin position="173"/>
        <end position="192"/>
    </location>
</feature>
<feature type="transmembrane region" description="Helical" evidence="6">
    <location>
        <begin position="128"/>
        <end position="145"/>
    </location>
</feature>
<dbReference type="InterPro" id="IPR001851">
    <property type="entry name" value="ABC_transp_permease"/>
</dbReference>
<feature type="transmembrane region" description="Helical" evidence="6">
    <location>
        <begin position="20"/>
        <end position="43"/>
    </location>
</feature>
<protein>
    <submittedName>
        <fullName evidence="7">Branched-chain amino acid ABC transporter permease</fullName>
    </submittedName>
</protein>
<proteinExistence type="predicted"/>
<keyword evidence="3 6" id="KW-0812">Transmembrane</keyword>
<evidence type="ECO:0000256" key="5">
    <source>
        <dbReference type="ARBA" id="ARBA00023136"/>
    </source>
</evidence>
<evidence type="ECO:0000256" key="4">
    <source>
        <dbReference type="ARBA" id="ARBA00022989"/>
    </source>
</evidence>
<evidence type="ECO:0000256" key="3">
    <source>
        <dbReference type="ARBA" id="ARBA00022692"/>
    </source>
</evidence>
<dbReference type="GO" id="GO:0015658">
    <property type="term" value="F:branched-chain amino acid transmembrane transporter activity"/>
    <property type="evidence" value="ECO:0007669"/>
    <property type="project" value="InterPro"/>
</dbReference>
<dbReference type="Pfam" id="PF02653">
    <property type="entry name" value="BPD_transp_2"/>
    <property type="match status" value="1"/>
</dbReference>
<feature type="transmembrane region" description="Helical" evidence="6">
    <location>
        <begin position="104"/>
        <end position="123"/>
    </location>
</feature>